<evidence type="ECO:0000256" key="7">
    <source>
        <dbReference type="ARBA" id="ARBA00022695"/>
    </source>
</evidence>
<dbReference type="InterPro" id="IPR017945">
    <property type="entry name" value="DHBP_synth_RibB-like_a/b_dom"/>
</dbReference>
<dbReference type="GO" id="GO:0000049">
    <property type="term" value="F:tRNA binding"/>
    <property type="evidence" value="ECO:0007669"/>
    <property type="project" value="TreeGrafter"/>
</dbReference>
<gene>
    <name evidence="13" type="ORF">S01H1_52762</name>
</gene>
<organism evidence="13">
    <name type="scientific">marine sediment metagenome</name>
    <dbReference type="NCBI Taxonomy" id="412755"/>
    <lineage>
        <taxon>unclassified sequences</taxon>
        <taxon>metagenomes</taxon>
        <taxon>ecological metagenomes</taxon>
    </lineage>
</organism>
<comment type="subcellular location">
    <subcellularLocation>
        <location evidence="1">Cytoplasm</location>
    </subcellularLocation>
</comment>
<dbReference type="AlphaFoldDB" id="X0W5S2"/>
<evidence type="ECO:0000256" key="1">
    <source>
        <dbReference type="ARBA" id="ARBA00004496"/>
    </source>
</evidence>
<name>X0W5S2_9ZZZZ</name>
<dbReference type="Gene3D" id="3.90.870.10">
    <property type="entry name" value="DHBP synthase"/>
    <property type="match status" value="1"/>
</dbReference>
<feature type="non-terminal residue" evidence="13">
    <location>
        <position position="84"/>
    </location>
</feature>
<evidence type="ECO:0000256" key="5">
    <source>
        <dbReference type="ARBA" id="ARBA00022679"/>
    </source>
</evidence>
<sequence>MAVKTEIIKISPERVELDKIRIIAKVLQGEGIIAYPTDTFYGLGASCFSEKAIQRIYHLKKRNPSKPISVLVSGMEMIQKIAVD</sequence>
<protein>
    <recommendedName>
        <fullName evidence="10">L-threonylcarbamoyladenylate synthase</fullName>
        <ecNumber evidence="3">2.7.7.87</ecNumber>
    </recommendedName>
    <alternativeName>
        <fullName evidence="10">L-threonylcarbamoyladenylate synthase</fullName>
    </alternativeName>
</protein>
<dbReference type="PANTHER" id="PTHR17490">
    <property type="entry name" value="SUA5"/>
    <property type="match status" value="1"/>
</dbReference>
<comment type="catalytic activity">
    <reaction evidence="11">
        <text>L-threonine + hydrogencarbonate + ATP = L-threonylcarbamoyladenylate + diphosphate + H2O</text>
        <dbReference type="Rhea" id="RHEA:36407"/>
        <dbReference type="ChEBI" id="CHEBI:15377"/>
        <dbReference type="ChEBI" id="CHEBI:17544"/>
        <dbReference type="ChEBI" id="CHEBI:30616"/>
        <dbReference type="ChEBI" id="CHEBI:33019"/>
        <dbReference type="ChEBI" id="CHEBI:57926"/>
        <dbReference type="ChEBI" id="CHEBI:73682"/>
        <dbReference type="EC" id="2.7.7.87"/>
    </reaction>
</comment>
<keyword evidence="8" id="KW-0547">Nucleotide-binding</keyword>
<evidence type="ECO:0000256" key="4">
    <source>
        <dbReference type="ARBA" id="ARBA00022490"/>
    </source>
</evidence>
<evidence type="ECO:0000313" key="13">
    <source>
        <dbReference type="EMBL" id="GAG18652.1"/>
    </source>
</evidence>
<keyword evidence="6" id="KW-0819">tRNA processing</keyword>
<dbReference type="GO" id="GO:0005524">
    <property type="term" value="F:ATP binding"/>
    <property type="evidence" value="ECO:0007669"/>
    <property type="project" value="UniProtKB-KW"/>
</dbReference>
<reference evidence="13" key="1">
    <citation type="journal article" date="2014" name="Front. Microbiol.">
        <title>High frequency of phylogenetically diverse reductive dehalogenase-homologous genes in deep subseafloor sedimentary metagenomes.</title>
        <authorList>
            <person name="Kawai M."/>
            <person name="Futagami T."/>
            <person name="Toyoda A."/>
            <person name="Takaki Y."/>
            <person name="Nishi S."/>
            <person name="Hori S."/>
            <person name="Arai W."/>
            <person name="Tsubouchi T."/>
            <person name="Morono Y."/>
            <person name="Uchiyama I."/>
            <person name="Ito T."/>
            <person name="Fujiyama A."/>
            <person name="Inagaki F."/>
            <person name="Takami H."/>
        </authorList>
    </citation>
    <scope>NUCLEOTIDE SEQUENCE</scope>
    <source>
        <strain evidence="13">Expedition CK06-06</strain>
    </source>
</reference>
<evidence type="ECO:0000256" key="3">
    <source>
        <dbReference type="ARBA" id="ARBA00012584"/>
    </source>
</evidence>
<dbReference type="SUPFAM" id="SSF55821">
    <property type="entry name" value="YrdC/RibB"/>
    <property type="match status" value="1"/>
</dbReference>
<keyword evidence="4" id="KW-0963">Cytoplasm</keyword>
<evidence type="ECO:0000259" key="12">
    <source>
        <dbReference type="PROSITE" id="PS51163"/>
    </source>
</evidence>
<evidence type="ECO:0000256" key="9">
    <source>
        <dbReference type="ARBA" id="ARBA00022840"/>
    </source>
</evidence>
<keyword evidence="5" id="KW-0808">Transferase</keyword>
<evidence type="ECO:0000256" key="11">
    <source>
        <dbReference type="ARBA" id="ARBA00048366"/>
    </source>
</evidence>
<comment type="similarity">
    <text evidence="2">Belongs to the SUA5 family.</text>
</comment>
<keyword evidence="7" id="KW-0548">Nucleotidyltransferase</keyword>
<dbReference type="GO" id="GO:0005737">
    <property type="term" value="C:cytoplasm"/>
    <property type="evidence" value="ECO:0007669"/>
    <property type="project" value="UniProtKB-SubCell"/>
</dbReference>
<comment type="caution">
    <text evidence="13">The sequence shown here is derived from an EMBL/GenBank/DDBJ whole genome shotgun (WGS) entry which is preliminary data.</text>
</comment>
<dbReference type="Pfam" id="PF01300">
    <property type="entry name" value="Sua5_yciO_yrdC"/>
    <property type="match status" value="1"/>
</dbReference>
<proteinExistence type="inferred from homology"/>
<evidence type="ECO:0000256" key="2">
    <source>
        <dbReference type="ARBA" id="ARBA00007663"/>
    </source>
</evidence>
<dbReference type="GO" id="GO:0003725">
    <property type="term" value="F:double-stranded RNA binding"/>
    <property type="evidence" value="ECO:0007669"/>
    <property type="project" value="InterPro"/>
</dbReference>
<dbReference type="InterPro" id="IPR050156">
    <property type="entry name" value="TC-AMP_synthase_SUA5"/>
</dbReference>
<dbReference type="PROSITE" id="PS51163">
    <property type="entry name" value="YRDC"/>
    <property type="match status" value="1"/>
</dbReference>
<dbReference type="EMBL" id="BARS01034120">
    <property type="protein sequence ID" value="GAG18652.1"/>
    <property type="molecule type" value="Genomic_DNA"/>
</dbReference>
<keyword evidence="9" id="KW-0067">ATP-binding</keyword>
<dbReference type="GO" id="GO:0006450">
    <property type="term" value="P:regulation of translational fidelity"/>
    <property type="evidence" value="ECO:0007669"/>
    <property type="project" value="TreeGrafter"/>
</dbReference>
<dbReference type="EC" id="2.7.7.87" evidence="3"/>
<dbReference type="GO" id="GO:0061710">
    <property type="term" value="F:L-threonylcarbamoyladenylate synthase"/>
    <property type="evidence" value="ECO:0007669"/>
    <property type="project" value="UniProtKB-EC"/>
</dbReference>
<dbReference type="GO" id="GO:0008033">
    <property type="term" value="P:tRNA processing"/>
    <property type="evidence" value="ECO:0007669"/>
    <property type="project" value="UniProtKB-KW"/>
</dbReference>
<feature type="domain" description="YrdC-like" evidence="12">
    <location>
        <begin position="17"/>
        <end position="84"/>
    </location>
</feature>
<evidence type="ECO:0000256" key="10">
    <source>
        <dbReference type="ARBA" id="ARBA00029774"/>
    </source>
</evidence>
<accession>X0W5S2</accession>
<dbReference type="InterPro" id="IPR006070">
    <property type="entry name" value="Sua5-like_dom"/>
</dbReference>
<evidence type="ECO:0000256" key="8">
    <source>
        <dbReference type="ARBA" id="ARBA00022741"/>
    </source>
</evidence>
<evidence type="ECO:0000256" key="6">
    <source>
        <dbReference type="ARBA" id="ARBA00022694"/>
    </source>
</evidence>
<dbReference type="PANTHER" id="PTHR17490:SF16">
    <property type="entry name" value="THREONYLCARBAMOYL-AMP SYNTHASE"/>
    <property type="match status" value="1"/>
</dbReference>